<comment type="caution">
    <text evidence="5">The sequence shown here is derived from an EMBL/GenBank/DDBJ whole genome shotgun (WGS) entry which is preliminary data.</text>
</comment>
<feature type="signal peptide" evidence="4">
    <location>
        <begin position="1"/>
        <end position="25"/>
    </location>
</feature>
<proteinExistence type="inferred from homology"/>
<dbReference type="Pfam" id="PF03018">
    <property type="entry name" value="Dirigent"/>
    <property type="match status" value="1"/>
</dbReference>
<gene>
    <name evidence="5" type="ORF">M0R45_007336</name>
</gene>
<reference evidence="5 6" key="1">
    <citation type="journal article" date="2023" name="G3 (Bethesda)">
        <title>A chromosome-length genome assembly and annotation of blackberry (Rubus argutus, cv. 'Hillquist').</title>
        <authorList>
            <person name="Bruna T."/>
            <person name="Aryal R."/>
            <person name="Dudchenko O."/>
            <person name="Sargent D.J."/>
            <person name="Mead D."/>
            <person name="Buti M."/>
            <person name="Cavallini A."/>
            <person name="Hytonen T."/>
            <person name="Andres J."/>
            <person name="Pham M."/>
            <person name="Weisz D."/>
            <person name="Mascagni F."/>
            <person name="Usai G."/>
            <person name="Natali L."/>
            <person name="Bassil N."/>
            <person name="Fernandez G.E."/>
            <person name="Lomsadze A."/>
            <person name="Armour M."/>
            <person name="Olukolu B."/>
            <person name="Poorten T."/>
            <person name="Britton C."/>
            <person name="Davik J."/>
            <person name="Ashrafi H."/>
            <person name="Aiden E.L."/>
            <person name="Borodovsky M."/>
            <person name="Worthington M."/>
        </authorList>
    </citation>
    <scope>NUCLEOTIDE SEQUENCE [LARGE SCALE GENOMIC DNA]</scope>
    <source>
        <strain evidence="5">PI 553951</strain>
    </source>
</reference>
<evidence type="ECO:0000256" key="2">
    <source>
        <dbReference type="ARBA" id="ARBA00011738"/>
    </source>
</evidence>
<keyword evidence="3 4" id="KW-0964">Secreted</keyword>
<comment type="function">
    <text evidence="4">Dirigent proteins impart stereoselectivity on the phenoxy radical-coupling reaction, yielding optically active lignans from two molecules of coniferyl alcohol in the biosynthesis of lignans, flavonolignans, and alkaloids and thus plays a central role in plant secondary metabolism.</text>
</comment>
<dbReference type="AlphaFoldDB" id="A0AAW1XY94"/>
<accession>A0AAW1XY94</accession>
<dbReference type="PANTHER" id="PTHR21495">
    <property type="entry name" value="NUCLEOPORIN-RELATED"/>
    <property type="match status" value="1"/>
</dbReference>
<evidence type="ECO:0000256" key="3">
    <source>
        <dbReference type="ARBA" id="ARBA00022525"/>
    </source>
</evidence>
<evidence type="ECO:0000256" key="1">
    <source>
        <dbReference type="ARBA" id="ARBA00010746"/>
    </source>
</evidence>
<dbReference type="InterPro" id="IPR044859">
    <property type="entry name" value="Allene_oxi_cyc_Dirigent"/>
</dbReference>
<comment type="subunit">
    <text evidence="2 4">Homodimer.</text>
</comment>
<evidence type="ECO:0000313" key="6">
    <source>
        <dbReference type="Proteomes" id="UP001457282"/>
    </source>
</evidence>
<name>A0AAW1XY94_RUBAR</name>
<comment type="similarity">
    <text evidence="1 4">Belongs to the plant dirigent protein family.</text>
</comment>
<keyword evidence="6" id="KW-1185">Reference proteome</keyword>
<sequence length="191" mass="21046">MERSRFILGLALTLLLTIATTPSECKYHSKTVPARRLKEKVTRLHFYLFDILSGTKPSALEIARANRTTDKSATPFGSLYAIDDPLREGPEPNSTVVGNAKGLYLSASQDPANLTIVMYADFGFTTGKFKGSSFSVFSRNPVAESLEREVAVVGGRGKFRLARGFIWLKTHYLNATNGDAILKAKVTLIHY</sequence>
<feature type="chain" id="PRO_5043088434" description="Dirigent protein" evidence="4">
    <location>
        <begin position="26"/>
        <end position="191"/>
    </location>
</feature>
<dbReference type="GO" id="GO:0048046">
    <property type="term" value="C:apoplast"/>
    <property type="evidence" value="ECO:0007669"/>
    <property type="project" value="UniProtKB-SubCell"/>
</dbReference>
<dbReference type="EMBL" id="JBEDUW010000002">
    <property type="protein sequence ID" value="KAK9941634.1"/>
    <property type="molecule type" value="Genomic_DNA"/>
</dbReference>
<comment type="subcellular location">
    <subcellularLocation>
        <location evidence="4">Secreted</location>
        <location evidence="4">Extracellular space</location>
        <location evidence="4">Apoplast</location>
    </subcellularLocation>
</comment>
<dbReference type="GO" id="GO:0009699">
    <property type="term" value="P:phenylpropanoid biosynthetic process"/>
    <property type="evidence" value="ECO:0007669"/>
    <property type="project" value="UniProtKB-ARBA"/>
</dbReference>
<protein>
    <recommendedName>
        <fullName evidence="4">Dirigent protein</fullName>
    </recommendedName>
</protein>
<evidence type="ECO:0000256" key="4">
    <source>
        <dbReference type="RuleBase" id="RU363099"/>
    </source>
</evidence>
<keyword evidence="4" id="KW-0052">Apoplast</keyword>
<evidence type="ECO:0000313" key="5">
    <source>
        <dbReference type="EMBL" id="KAK9941634.1"/>
    </source>
</evidence>
<organism evidence="5 6">
    <name type="scientific">Rubus argutus</name>
    <name type="common">Southern blackberry</name>
    <dbReference type="NCBI Taxonomy" id="59490"/>
    <lineage>
        <taxon>Eukaryota</taxon>
        <taxon>Viridiplantae</taxon>
        <taxon>Streptophyta</taxon>
        <taxon>Embryophyta</taxon>
        <taxon>Tracheophyta</taxon>
        <taxon>Spermatophyta</taxon>
        <taxon>Magnoliopsida</taxon>
        <taxon>eudicotyledons</taxon>
        <taxon>Gunneridae</taxon>
        <taxon>Pentapetalae</taxon>
        <taxon>rosids</taxon>
        <taxon>fabids</taxon>
        <taxon>Rosales</taxon>
        <taxon>Rosaceae</taxon>
        <taxon>Rosoideae</taxon>
        <taxon>Rosoideae incertae sedis</taxon>
        <taxon>Rubus</taxon>
    </lineage>
</organism>
<dbReference type="InterPro" id="IPR004265">
    <property type="entry name" value="Dirigent"/>
</dbReference>
<dbReference type="Proteomes" id="UP001457282">
    <property type="component" value="Unassembled WGS sequence"/>
</dbReference>
<dbReference type="Gene3D" id="2.40.480.10">
    <property type="entry name" value="Allene oxide cyclase-like"/>
    <property type="match status" value="1"/>
</dbReference>
<keyword evidence="4" id="KW-0732">Signal</keyword>